<name>A0ABV6B6Q8_9DEIO</name>
<dbReference type="RefSeq" id="WP_380014177.1">
    <property type="nucleotide sequence ID" value="NZ_JBHLYR010000059.1"/>
</dbReference>
<evidence type="ECO:0000256" key="1">
    <source>
        <dbReference type="SAM" id="MobiDB-lite"/>
    </source>
</evidence>
<feature type="region of interest" description="Disordered" evidence="1">
    <location>
        <begin position="115"/>
        <end position="137"/>
    </location>
</feature>
<dbReference type="EMBL" id="JBHLYR010000059">
    <property type="protein sequence ID" value="MFB9994088.1"/>
    <property type="molecule type" value="Genomic_DNA"/>
</dbReference>
<evidence type="ECO:0000313" key="3">
    <source>
        <dbReference type="Proteomes" id="UP001589733"/>
    </source>
</evidence>
<proteinExistence type="predicted"/>
<reference evidence="2 3" key="1">
    <citation type="submission" date="2024-09" db="EMBL/GenBank/DDBJ databases">
        <authorList>
            <person name="Sun Q."/>
            <person name="Mori K."/>
        </authorList>
    </citation>
    <scope>NUCLEOTIDE SEQUENCE [LARGE SCALE GENOMIC DNA]</scope>
    <source>
        <strain evidence="2 3">JCM 13503</strain>
    </source>
</reference>
<comment type="caution">
    <text evidence="2">The sequence shown here is derived from an EMBL/GenBank/DDBJ whole genome shotgun (WGS) entry which is preliminary data.</text>
</comment>
<dbReference type="Proteomes" id="UP001589733">
    <property type="component" value="Unassembled WGS sequence"/>
</dbReference>
<feature type="compositionally biased region" description="Acidic residues" evidence="1">
    <location>
        <begin position="127"/>
        <end position="137"/>
    </location>
</feature>
<sequence>MASPKRDNTRAARILVDAALLGDATACAKHEITIRTLQRYRSALDEDEELSSLYADLSRTVTSQHWASELNITLTTSVRKLGGLIHDLTSPTAENISAVTSAVKALSEIAITREVLGAGDGEPNQGDTEEGGEDPTA</sequence>
<gene>
    <name evidence="2" type="ORF">ACFFLM_19195</name>
</gene>
<evidence type="ECO:0000313" key="2">
    <source>
        <dbReference type="EMBL" id="MFB9994088.1"/>
    </source>
</evidence>
<protein>
    <submittedName>
        <fullName evidence="2">Uncharacterized protein</fullName>
    </submittedName>
</protein>
<organism evidence="2 3">
    <name type="scientific">Deinococcus oregonensis</name>
    <dbReference type="NCBI Taxonomy" id="1805970"/>
    <lineage>
        <taxon>Bacteria</taxon>
        <taxon>Thermotogati</taxon>
        <taxon>Deinococcota</taxon>
        <taxon>Deinococci</taxon>
        <taxon>Deinococcales</taxon>
        <taxon>Deinococcaceae</taxon>
        <taxon>Deinococcus</taxon>
    </lineage>
</organism>
<accession>A0ABV6B6Q8</accession>
<keyword evidence="3" id="KW-1185">Reference proteome</keyword>